<dbReference type="InterPro" id="IPR005225">
    <property type="entry name" value="Small_GTP-bd"/>
</dbReference>
<feature type="region of interest" description="G4" evidence="7">
    <location>
        <begin position="242"/>
        <end position="245"/>
    </location>
</feature>
<dbReference type="HAMAP" id="MF_00367">
    <property type="entry name" value="GTPase_Era"/>
    <property type="match status" value="1"/>
</dbReference>
<dbReference type="OrthoDB" id="8954335at2759"/>
<dbReference type="Pfam" id="PF01926">
    <property type="entry name" value="MMR_HSR1"/>
    <property type="match status" value="1"/>
</dbReference>
<feature type="region of interest" description="G2" evidence="7">
    <location>
        <begin position="156"/>
        <end position="160"/>
    </location>
</feature>
<evidence type="ECO:0000256" key="7">
    <source>
        <dbReference type="PROSITE-ProRule" id="PRU01050"/>
    </source>
</evidence>
<dbReference type="GO" id="GO:0000028">
    <property type="term" value="P:ribosomal small subunit assembly"/>
    <property type="evidence" value="ECO:0007669"/>
    <property type="project" value="TreeGrafter"/>
</dbReference>
<gene>
    <name evidence="9" type="ORF">NE237_023411</name>
</gene>
<dbReference type="GO" id="GO:0043024">
    <property type="term" value="F:ribosomal small subunit binding"/>
    <property type="evidence" value="ECO:0007669"/>
    <property type="project" value="TreeGrafter"/>
</dbReference>
<evidence type="ECO:0000256" key="5">
    <source>
        <dbReference type="ARBA" id="ARBA00023134"/>
    </source>
</evidence>
<dbReference type="Gene3D" id="3.40.50.300">
    <property type="entry name" value="P-loop containing nucleotide triphosphate hydrolases"/>
    <property type="match status" value="1"/>
</dbReference>
<accession>A0A9Q0HBP5</accession>
<dbReference type="CDD" id="cd22534">
    <property type="entry name" value="KH-II_Era"/>
    <property type="match status" value="1"/>
</dbReference>
<dbReference type="Proteomes" id="UP001141806">
    <property type="component" value="Unassembled WGS sequence"/>
</dbReference>
<name>A0A9Q0HBP5_9MAGN</name>
<keyword evidence="5 7" id="KW-0342">GTP-binding</keyword>
<dbReference type="PROSITE" id="PS51713">
    <property type="entry name" value="G_ERA"/>
    <property type="match status" value="1"/>
</dbReference>
<evidence type="ECO:0000256" key="4">
    <source>
        <dbReference type="ARBA" id="ARBA00022884"/>
    </source>
</evidence>
<comment type="caution">
    <text evidence="9">The sequence shown here is derived from an EMBL/GenBank/DDBJ whole genome shotgun (WGS) entry which is preliminary data.</text>
</comment>
<dbReference type="PANTHER" id="PTHR42698">
    <property type="entry name" value="GTPASE ERA"/>
    <property type="match status" value="1"/>
</dbReference>
<dbReference type="GO" id="GO:0042644">
    <property type="term" value="C:chloroplast nucleoid"/>
    <property type="evidence" value="ECO:0007669"/>
    <property type="project" value="UniProtKB-SubCell"/>
</dbReference>
<dbReference type="InterPro" id="IPR009019">
    <property type="entry name" value="KH_sf_prok-type"/>
</dbReference>
<comment type="subcellular location">
    <subcellularLocation>
        <location evidence="1">Plastid</location>
        <location evidence="1">Chloroplast stroma</location>
        <location evidence="1">Chloroplast nucleoid</location>
    </subcellularLocation>
</comment>
<dbReference type="EMBL" id="JAMYWD010000008">
    <property type="protein sequence ID" value="KAJ4963472.1"/>
    <property type="molecule type" value="Genomic_DNA"/>
</dbReference>
<evidence type="ECO:0000256" key="1">
    <source>
        <dbReference type="ARBA" id="ARBA00004595"/>
    </source>
</evidence>
<dbReference type="AlphaFoldDB" id="A0A9Q0HBP5"/>
<dbReference type="CDD" id="cd04163">
    <property type="entry name" value="Era"/>
    <property type="match status" value="1"/>
</dbReference>
<dbReference type="SUPFAM" id="SSF52540">
    <property type="entry name" value="P-loop containing nucleoside triphosphate hydrolases"/>
    <property type="match status" value="1"/>
</dbReference>
<dbReference type="SUPFAM" id="SSF54814">
    <property type="entry name" value="Prokaryotic type KH domain (KH-domain type II)"/>
    <property type="match status" value="1"/>
</dbReference>
<dbReference type="InterPro" id="IPR015946">
    <property type="entry name" value="KH_dom-like_a/b"/>
</dbReference>
<dbReference type="NCBIfam" id="TIGR00436">
    <property type="entry name" value="era"/>
    <property type="match status" value="1"/>
</dbReference>
<dbReference type="InterPro" id="IPR004044">
    <property type="entry name" value="KH_dom_type_2"/>
</dbReference>
<proteinExistence type="inferred from homology"/>
<dbReference type="InterPro" id="IPR030388">
    <property type="entry name" value="G_ERA_dom"/>
</dbReference>
<dbReference type="FunFam" id="3.40.50.300:FF:000094">
    <property type="entry name" value="GTPase Era"/>
    <property type="match status" value="1"/>
</dbReference>
<organism evidence="9 10">
    <name type="scientific">Protea cynaroides</name>
    <dbReference type="NCBI Taxonomy" id="273540"/>
    <lineage>
        <taxon>Eukaryota</taxon>
        <taxon>Viridiplantae</taxon>
        <taxon>Streptophyta</taxon>
        <taxon>Embryophyta</taxon>
        <taxon>Tracheophyta</taxon>
        <taxon>Spermatophyta</taxon>
        <taxon>Magnoliopsida</taxon>
        <taxon>Proteales</taxon>
        <taxon>Proteaceae</taxon>
        <taxon>Protea</taxon>
    </lineage>
</organism>
<dbReference type="PANTHER" id="PTHR42698:SF2">
    <property type="entry name" value="GTPASE ERA-LIKE, CHLOROPLASTIC"/>
    <property type="match status" value="1"/>
</dbReference>
<evidence type="ECO:0000313" key="9">
    <source>
        <dbReference type="EMBL" id="KAJ4963472.1"/>
    </source>
</evidence>
<dbReference type="InterPro" id="IPR006073">
    <property type="entry name" value="GTP-bd"/>
</dbReference>
<evidence type="ECO:0000259" key="8">
    <source>
        <dbReference type="PROSITE" id="PS51713"/>
    </source>
</evidence>
<protein>
    <recommendedName>
        <fullName evidence="8">Era-type G domain-containing protein</fullName>
    </recommendedName>
</protein>
<feature type="domain" description="Era-type G" evidence="8">
    <location>
        <begin position="122"/>
        <end position="292"/>
    </location>
</feature>
<dbReference type="FunFam" id="3.30.300.20:FF:000003">
    <property type="entry name" value="GTPase Era"/>
    <property type="match status" value="1"/>
</dbReference>
<keyword evidence="3 7" id="KW-0547">Nucleotide-binding</keyword>
<dbReference type="GO" id="GO:0005525">
    <property type="term" value="F:GTP binding"/>
    <property type="evidence" value="ECO:0007669"/>
    <property type="project" value="UniProtKB-UniRule"/>
</dbReference>
<dbReference type="GO" id="GO:0019843">
    <property type="term" value="F:rRNA binding"/>
    <property type="evidence" value="ECO:0007669"/>
    <property type="project" value="TreeGrafter"/>
</dbReference>
<evidence type="ECO:0000313" key="10">
    <source>
        <dbReference type="Proteomes" id="UP001141806"/>
    </source>
</evidence>
<feature type="region of interest" description="G3" evidence="7">
    <location>
        <begin position="177"/>
        <end position="180"/>
    </location>
</feature>
<keyword evidence="10" id="KW-1185">Reference proteome</keyword>
<feature type="region of interest" description="G5" evidence="7">
    <location>
        <begin position="271"/>
        <end position="273"/>
    </location>
</feature>
<evidence type="ECO:0000256" key="2">
    <source>
        <dbReference type="ARBA" id="ARBA00007921"/>
    </source>
</evidence>
<reference evidence="9" key="1">
    <citation type="journal article" date="2023" name="Plant J.">
        <title>The genome of the king protea, Protea cynaroides.</title>
        <authorList>
            <person name="Chang J."/>
            <person name="Duong T.A."/>
            <person name="Schoeman C."/>
            <person name="Ma X."/>
            <person name="Roodt D."/>
            <person name="Barker N."/>
            <person name="Li Z."/>
            <person name="Van de Peer Y."/>
            <person name="Mizrachi E."/>
        </authorList>
    </citation>
    <scope>NUCLEOTIDE SEQUENCE</scope>
    <source>
        <tissue evidence="9">Young leaves</tissue>
    </source>
</reference>
<keyword evidence="4" id="KW-0694">RNA-binding</keyword>
<dbReference type="NCBIfam" id="TIGR00231">
    <property type="entry name" value="small_GTP"/>
    <property type="match status" value="1"/>
</dbReference>
<comment type="function">
    <text evidence="6">Nuclear genome-encoded probable GTPase involved in ribosome biogenesis in chloroplasts. Plays a role in 16S rRNA maturation in plastids and may contribute to the assembly of the small (30S) ribosomal subunit.</text>
</comment>
<evidence type="ECO:0000256" key="3">
    <source>
        <dbReference type="ARBA" id="ARBA00022741"/>
    </source>
</evidence>
<feature type="region of interest" description="G1" evidence="7">
    <location>
        <begin position="130"/>
        <end position="137"/>
    </location>
</feature>
<sequence length="424" mass="48687">MNNKGTPRAPMELTRHIRATLPRENALFYSSSHFPQGKVLCQWSTRNPLRETLLWARNRELVWEKRLSSRQNFKQEMEKRARTSSSDELSLLSLSDKPDRNLTSLDDYEMEELNFEIDPNHRSGYVAVLGKPNVGKSTISNQMIGQKLSIVTDKPQTTRHRILGICSGPDYQMILYDTPGVIEKKMHKLDDLMMSNIRNAAINADCVLVVVDASKMPQKIDELFEEGVGSIQDKVPTLLVLNKKDLIRPGEIAKKLEWYEKFTNADEVIPVSAKYGHGVDDVKEWILSKLPVGPAYYPKDIASEHPERFFISEIVREKIFMQYHKEVPYACQVNVVNYKTRPASKDFIQVEIVVEKNSQKIILIGKEGRALKVLATAARLDIEDFLQKKVYLEIEVKVKENWRQDEGLLKYYGYGGQIQVLQSD</sequence>
<comment type="similarity">
    <text evidence="2 7">Belongs to the TRAFAC class TrmE-Era-EngA-EngB-Septin-like GTPase superfamily. Era GTPase family.</text>
</comment>
<dbReference type="Gene3D" id="3.30.300.20">
    <property type="match status" value="1"/>
</dbReference>
<dbReference type="Pfam" id="PF07650">
    <property type="entry name" value="KH_2"/>
    <property type="match status" value="1"/>
</dbReference>
<dbReference type="InterPro" id="IPR005662">
    <property type="entry name" value="GTPase_Era-like"/>
</dbReference>
<dbReference type="InterPro" id="IPR027417">
    <property type="entry name" value="P-loop_NTPase"/>
</dbReference>
<dbReference type="NCBIfam" id="NF000908">
    <property type="entry name" value="PRK00089.1"/>
    <property type="match status" value="1"/>
</dbReference>
<evidence type="ECO:0000256" key="6">
    <source>
        <dbReference type="ARBA" id="ARBA00057494"/>
    </source>
</evidence>